<name>A0AAV5EAN5_ELECO</name>
<organism evidence="1 2">
    <name type="scientific">Eleusine coracana subsp. coracana</name>
    <dbReference type="NCBI Taxonomy" id="191504"/>
    <lineage>
        <taxon>Eukaryota</taxon>
        <taxon>Viridiplantae</taxon>
        <taxon>Streptophyta</taxon>
        <taxon>Embryophyta</taxon>
        <taxon>Tracheophyta</taxon>
        <taxon>Spermatophyta</taxon>
        <taxon>Magnoliopsida</taxon>
        <taxon>Liliopsida</taxon>
        <taxon>Poales</taxon>
        <taxon>Poaceae</taxon>
        <taxon>PACMAD clade</taxon>
        <taxon>Chloridoideae</taxon>
        <taxon>Cynodonteae</taxon>
        <taxon>Eleusininae</taxon>
        <taxon>Eleusine</taxon>
    </lineage>
</organism>
<keyword evidence="2" id="KW-1185">Reference proteome</keyword>
<comment type="caution">
    <text evidence="1">The sequence shown here is derived from an EMBL/GenBank/DDBJ whole genome shotgun (WGS) entry which is preliminary data.</text>
</comment>
<dbReference type="Proteomes" id="UP001054889">
    <property type="component" value="Unassembled WGS sequence"/>
</dbReference>
<reference evidence="1" key="2">
    <citation type="submission" date="2021-12" db="EMBL/GenBank/DDBJ databases">
        <title>Resequencing data analysis of finger millet.</title>
        <authorList>
            <person name="Hatakeyama M."/>
            <person name="Aluri S."/>
            <person name="Balachadran M.T."/>
            <person name="Sivarajan S.R."/>
            <person name="Poveda L."/>
            <person name="Shimizu-Inatsugi R."/>
            <person name="Schlapbach R."/>
            <person name="Sreeman S.M."/>
            <person name="Shimizu K.K."/>
        </authorList>
    </citation>
    <scope>NUCLEOTIDE SEQUENCE</scope>
</reference>
<dbReference type="AlphaFoldDB" id="A0AAV5EAN5"/>
<sequence length="94" mass="10231">MAIINRRSSSSRRGPATAGFYTCKLKVASQHDDPATAYELVTVEDLRASDLVLFGTRPCHGLTLLYQPNTSEYHVCNLSTGEHVTLPGAHGQTE</sequence>
<evidence type="ECO:0000313" key="1">
    <source>
        <dbReference type="EMBL" id="GJN19315.1"/>
    </source>
</evidence>
<evidence type="ECO:0000313" key="2">
    <source>
        <dbReference type="Proteomes" id="UP001054889"/>
    </source>
</evidence>
<gene>
    <name evidence="1" type="primary">gb06578</name>
    <name evidence="1" type="ORF">PR202_gb06578</name>
</gene>
<dbReference type="EMBL" id="BQKI01000074">
    <property type="protein sequence ID" value="GJN19315.1"/>
    <property type="molecule type" value="Genomic_DNA"/>
</dbReference>
<proteinExistence type="predicted"/>
<reference evidence="1" key="1">
    <citation type="journal article" date="2018" name="DNA Res.">
        <title>Multiple hybrid de novo genome assembly of finger millet, an orphan allotetraploid crop.</title>
        <authorList>
            <person name="Hatakeyama M."/>
            <person name="Aluri S."/>
            <person name="Balachadran M.T."/>
            <person name="Sivarajan S.R."/>
            <person name="Patrignani A."/>
            <person name="Gruter S."/>
            <person name="Poveda L."/>
            <person name="Shimizu-Inatsugi R."/>
            <person name="Baeten J."/>
            <person name="Francoijs K.J."/>
            <person name="Nataraja K.N."/>
            <person name="Reddy Y.A.N."/>
            <person name="Phadnis S."/>
            <person name="Ravikumar R.L."/>
            <person name="Schlapbach R."/>
            <person name="Sreeman S.M."/>
            <person name="Shimizu K.K."/>
        </authorList>
    </citation>
    <scope>NUCLEOTIDE SEQUENCE</scope>
</reference>
<accession>A0AAV5EAN5</accession>
<protein>
    <submittedName>
        <fullName evidence="1">Uncharacterized protein</fullName>
    </submittedName>
</protein>